<dbReference type="Pfam" id="PF01740">
    <property type="entry name" value="STAS"/>
    <property type="match status" value="1"/>
</dbReference>
<evidence type="ECO:0000256" key="1">
    <source>
        <dbReference type="ARBA" id="ARBA00009013"/>
    </source>
</evidence>
<evidence type="ECO:0000256" key="2">
    <source>
        <dbReference type="RuleBase" id="RU003749"/>
    </source>
</evidence>
<organism evidence="4 5">
    <name type="scientific">Candidatus Mcinerneyibacterium aminivorans</name>
    <dbReference type="NCBI Taxonomy" id="2703815"/>
    <lineage>
        <taxon>Bacteria</taxon>
        <taxon>Candidatus Macinerneyibacteriota</taxon>
        <taxon>Candidatus Mcinerneyibacteria</taxon>
        <taxon>Candidatus Mcinerneyibacteriales</taxon>
        <taxon>Candidatus Mcinerneyibacteriaceae</taxon>
        <taxon>Candidatus Mcinerneyibacterium</taxon>
    </lineage>
</organism>
<dbReference type="PROSITE" id="PS50801">
    <property type="entry name" value="STAS"/>
    <property type="match status" value="1"/>
</dbReference>
<evidence type="ECO:0000313" key="4">
    <source>
        <dbReference type="EMBL" id="TYB31624.1"/>
    </source>
</evidence>
<dbReference type="GO" id="GO:0043856">
    <property type="term" value="F:anti-sigma factor antagonist activity"/>
    <property type="evidence" value="ECO:0007669"/>
    <property type="project" value="InterPro"/>
</dbReference>
<dbReference type="EMBL" id="VSIX01000032">
    <property type="protein sequence ID" value="TYB31624.1"/>
    <property type="molecule type" value="Genomic_DNA"/>
</dbReference>
<dbReference type="InterPro" id="IPR036513">
    <property type="entry name" value="STAS_dom_sf"/>
</dbReference>
<dbReference type="Proteomes" id="UP000324143">
    <property type="component" value="Unassembled WGS sequence"/>
</dbReference>
<dbReference type="NCBIfam" id="TIGR00377">
    <property type="entry name" value="ant_ant_sig"/>
    <property type="match status" value="1"/>
</dbReference>
<dbReference type="PANTHER" id="PTHR33495:SF2">
    <property type="entry name" value="ANTI-SIGMA FACTOR ANTAGONIST TM_1081-RELATED"/>
    <property type="match status" value="1"/>
</dbReference>
<dbReference type="PANTHER" id="PTHR33495">
    <property type="entry name" value="ANTI-SIGMA FACTOR ANTAGONIST TM_1081-RELATED-RELATED"/>
    <property type="match status" value="1"/>
</dbReference>
<feature type="domain" description="STAS" evidence="3">
    <location>
        <begin position="13"/>
        <end position="114"/>
    </location>
</feature>
<sequence length="114" mass="13100">MPNYEANYEKIEEDIIKINLKGFLDAHTASDFEDLLTKLIDDGNIKFLVDLNELDYISSTGLGVFMGYIEQIRDKGGDIKFVNVPKNIYKIFSVLGFSTIYEIYDKKDKAVKNF</sequence>
<dbReference type="CDD" id="cd07043">
    <property type="entry name" value="STAS_anti-anti-sigma_factors"/>
    <property type="match status" value="1"/>
</dbReference>
<protein>
    <recommendedName>
        <fullName evidence="2">Anti-sigma factor antagonist</fullName>
    </recommendedName>
</protein>
<reference evidence="4" key="1">
    <citation type="submission" date="2019-08" db="EMBL/GenBank/DDBJ databases">
        <title>Genomic characterization of a novel candidate phylum (ARYD3) from a high temperature, high salinity tertiary oil reservoir in north central Oklahoma, USA.</title>
        <authorList>
            <person name="Youssef N.H."/>
            <person name="Yadav A."/>
            <person name="Elshahed M.S."/>
        </authorList>
    </citation>
    <scope>NUCLEOTIDE SEQUENCE [LARGE SCALE GENOMIC DNA]</scope>
    <source>
        <strain evidence="4">ARYD3</strain>
    </source>
</reference>
<proteinExistence type="inferred from homology"/>
<evidence type="ECO:0000259" key="3">
    <source>
        <dbReference type="PROSITE" id="PS50801"/>
    </source>
</evidence>
<gene>
    <name evidence="4" type="ORF">FXF47_03235</name>
</gene>
<evidence type="ECO:0000313" key="5">
    <source>
        <dbReference type="Proteomes" id="UP000324143"/>
    </source>
</evidence>
<dbReference type="InterPro" id="IPR003658">
    <property type="entry name" value="Anti-sigma_ant"/>
</dbReference>
<dbReference type="Gene3D" id="3.30.750.24">
    <property type="entry name" value="STAS domain"/>
    <property type="match status" value="1"/>
</dbReference>
<dbReference type="AlphaFoldDB" id="A0A5D0MCY8"/>
<dbReference type="SUPFAM" id="SSF52091">
    <property type="entry name" value="SpoIIaa-like"/>
    <property type="match status" value="1"/>
</dbReference>
<keyword evidence="5" id="KW-1185">Reference proteome</keyword>
<accession>A0A5D0MCY8</accession>
<comment type="caution">
    <text evidence="4">The sequence shown here is derived from an EMBL/GenBank/DDBJ whole genome shotgun (WGS) entry which is preliminary data.</text>
</comment>
<dbReference type="InterPro" id="IPR002645">
    <property type="entry name" value="STAS_dom"/>
</dbReference>
<name>A0A5D0MCY8_9BACT</name>
<comment type="similarity">
    <text evidence="1 2">Belongs to the anti-sigma-factor antagonist family.</text>
</comment>